<dbReference type="Gene3D" id="2.40.160.20">
    <property type="match status" value="1"/>
</dbReference>
<gene>
    <name evidence="4" type="ORF">GCE9029_01505</name>
</gene>
<sequence>MKLLNTSLLLLAVTSAPALANDNDLYFGLEYLATEATSEGQGSTSTLDREGGFAISMGYMYGISDNFDLGFEATISDYGTSNFQTNGNVASNEYGVSSISVSLKPTYYIADSGFSVTGVLGYGSFSYDWEQTATGTSTTVTSTDSEFGYIYGVEANYDFNDNVAATIGYKLAEIDYGPTPLDYDLELETLNLGVKFRF</sequence>
<keyword evidence="1 2" id="KW-0732">Signal</keyword>
<dbReference type="AlphaFoldDB" id="A0A128EYF5"/>
<dbReference type="SUPFAM" id="SSF56925">
    <property type="entry name" value="OMPA-like"/>
    <property type="match status" value="1"/>
</dbReference>
<feature type="chain" id="PRO_5007281784" evidence="2">
    <location>
        <begin position="21"/>
        <end position="198"/>
    </location>
</feature>
<feature type="domain" description="Outer membrane protein beta-barrel" evidence="3">
    <location>
        <begin position="7"/>
        <end position="198"/>
    </location>
</feature>
<evidence type="ECO:0000313" key="4">
    <source>
        <dbReference type="EMBL" id="CZF79527.1"/>
    </source>
</evidence>
<dbReference type="RefSeq" id="WP_062662235.1">
    <property type="nucleotide sequence ID" value="NZ_FIZX01000001.1"/>
</dbReference>
<keyword evidence="4" id="KW-0472">Membrane</keyword>
<keyword evidence="5" id="KW-1185">Reference proteome</keyword>
<dbReference type="InterPro" id="IPR027385">
    <property type="entry name" value="Beta-barrel_OMP"/>
</dbReference>
<feature type="signal peptide" evidence="2">
    <location>
        <begin position="1"/>
        <end position="20"/>
    </location>
</feature>
<dbReference type="STRING" id="1796497.GCE9029_01505"/>
<evidence type="ECO:0000259" key="3">
    <source>
        <dbReference type="Pfam" id="PF13505"/>
    </source>
</evidence>
<protein>
    <submittedName>
        <fullName evidence="4">OmpA-like transmembrane domain protein</fullName>
    </submittedName>
</protein>
<reference evidence="5" key="1">
    <citation type="submission" date="2016-02" db="EMBL/GenBank/DDBJ databases">
        <authorList>
            <person name="Rodrigo-Torres Lidia"/>
            <person name="Arahal R.David."/>
        </authorList>
    </citation>
    <scope>NUCLEOTIDE SEQUENCE [LARGE SCALE GENOMIC DNA]</scope>
    <source>
        <strain evidence="5">CECT 9029</strain>
    </source>
</reference>
<dbReference type="Proteomes" id="UP000071641">
    <property type="component" value="Unassembled WGS sequence"/>
</dbReference>
<keyword evidence="4" id="KW-0812">Transmembrane</keyword>
<dbReference type="Pfam" id="PF13505">
    <property type="entry name" value="OMP_b-brl"/>
    <property type="match status" value="1"/>
</dbReference>
<evidence type="ECO:0000313" key="5">
    <source>
        <dbReference type="Proteomes" id="UP000071641"/>
    </source>
</evidence>
<evidence type="ECO:0000256" key="2">
    <source>
        <dbReference type="SAM" id="SignalP"/>
    </source>
</evidence>
<accession>A0A128EYF5</accession>
<name>A0A128EYF5_9GAMM</name>
<dbReference type="EMBL" id="FIZX01000001">
    <property type="protein sequence ID" value="CZF79527.1"/>
    <property type="molecule type" value="Genomic_DNA"/>
</dbReference>
<proteinExistence type="predicted"/>
<organism evidence="4 5">
    <name type="scientific">Grimontia celer</name>
    <dbReference type="NCBI Taxonomy" id="1796497"/>
    <lineage>
        <taxon>Bacteria</taxon>
        <taxon>Pseudomonadati</taxon>
        <taxon>Pseudomonadota</taxon>
        <taxon>Gammaproteobacteria</taxon>
        <taxon>Vibrionales</taxon>
        <taxon>Vibrionaceae</taxon>
        <taxon>Grimontia</taxon>
    </lineage>
</organism>
<dbReference type="InterPro" id="IPR011250">
    <property type="entry name" value="OMP/PagP_B-barrel"/>
</dbReference>
<evidence type="ECO:0000256" key="1">
    <source>
        <dbReference type="ARBA" id="ARBA00022729"/>
    </source>
</evidence>